<gene>
    <name evidence="1" type="ORF">CP985_03225</name>
</gene>
<proteinExistence type="predicted"/>
<dbReference type="KEGG" id="amyt:AMYT_a0071"/>
<protein>
    <submittedName>
        <fullName evidence="1">Uncharacterized protein</fullName>
    </submittedName>
</protein>
<dbReference type="AlphaFoldDB" id="A0AAX2AIP3"/>
<accession>A0AAX2AIP3</accession>
<keyword evidence="2" id="KW-1185">Reference proteome</keyword>
<evidence type="ECO:0000313" key="1">
    <source>
        <dbReference type="EMBL" id="RXK16435.1"/>
    </source>
</evidence>
<evidence type="ECO:0000313" key="2">
    <source>
        <dbReference type="Proteomes" id="UP000290092"/>
    </source>
</evidence>
<dbReference type="EMBL" id="NXID01000008">
    <property type="protein sequence ID" value="RXK16435.1"/>
    <property type="molecule type" value="Genomic_DNA"/>
</dbReference>
<name>A0AAX2AIP3_9BACT</name>
<comment type="caution">
    <text evidence="1">The sequence shown here is derived from an EMBL/GenBank/DDBJ whole genome shotgun (WGS) entry which is preliminary data.</text>
</comment>
<reference evidence="1 2" key="1">
    <citation type="submission" date="2017-09" db="EMBL/GenBank/DDBJ databases">
        <title>Genomics of the genus Arcobacter.</title>
        <authorList>
            <person name="Perez-Cataluna A."/>
            <person name="Figueras M.J."/>
            <person name="Salas-Masso N."/>
        </authorList>
    </citation>
    <scope>NUCLEOTIDE SEQUENCE [LARGE SCALE GENOMIC DNA]</scope>
    <source>
        <strain evidence="1 2">CECT 7386</strain>
    </source>
</reference>
<dbReference type="Proteomes" id="UP000290092">
    <property type="component" value="Unassembled WGS sequence"/>
</dbReference>
<dbReference type="RefSeq" id="WP_114843276.1">
    <property type="nucleotide sequence ID" value="NZ_CP031220.1"/>
</dbReference>
<sequence length="218" mass="26319">MTYPRRDLLINRSSDFLLLLLKQKQYTFSNLKEEVLLTFCLNLLDCYFNADLHNEKKLLPDFIDVGQRQIINNHMSILKEYLEKQVISYQTLENLIKNKNRLMEPYGFLYNKLAALFRNHVQNMIKKEEKFLWIPDMLVIYLISDMKEFNYKFSKFDYIRENSFEDILNIYHKTDSILKIFENKSNSKDIEDQTVIKRMSNLSLKIIGKYNTIKYKSY</sequence>
<organism evidence="1 2">
    <name type="scientific">Malaciobacter mytili LMG 24559</name>
    <dbReference type="NCBI Taxonomy" id="1032238"/>
    <lineage>
        <taxon>Bacteria</taxon>
        <taxon>Pseudomonadati</taxon>
        <taxon>Campylobacterota</taxon>
        <taxon>Epsilonproteobacteria</taxon>
        <taxon>Campylobacterales</taxon>
        <taxon>Arcobacteraceae</taxon>
        <taxon>Malaciobacter</taxon>
    </lineage>
</organism>